<name>A0A248K8Y3_SALBN</name>
<gene>
    <name evidence="13" type="ORF">LFZ56_09850</name>
</gene>
<dbReference type="GO" id="GO:1904680">
    <property type="term" value="F:peptide transmembrane transporter activity"/>
    <property type="evidence" value="ECO:0007669"/>
    <property type="project" value="TreeGrafter"/>
</dbReference>
<dbReference type="FunFam" id="3.10.105.10:FF:000001">
    <property type="entry name" value="Oligopeptide ABC transporter, oligopeptide-binding protein"/>
    <property type="match status" value="1"/>
</dbReference>
<keyword evidence="8" id="KW-1015">Disulfide bond</keyword>
<comment type="subunit">
    <text evidence="9">The complex is composed of two ATP-binding proteins (OppD and OppF), two transmembrane proteins (OppB and OppC) and a solute-binding protein (OppA).</text>
</comment>
<dbReference type="InterPro" id="IPR039424">
    <property type="entry name" value="SBP_5"/>
</dbReference>
<evidence type="ECO:0000256" key="3">
    <source>
        <dbReference type="ARBA" id="ARBA00022448"/>
    </source>
</evidence>
<dbReference type="PIRSF" id="PIRSF002741">
    <property type="entry name" value="MppA"/>
    <property type="match status" value="1"/>
</dbReference>
<evidence type="ECO:0000256" key="1">
    <source>
        <dbReference type="ARBA" id="ARBA00004418"/>
    </source>
</evidence>
<dbReference type="Proteomes" id="UP000197991">
    <property type="component" value="Chromosome"/>
</dbReference>
<sequence>MTGLNRLVKTSNYNEWSTNTMSNITKKKLIAAGILTALVASSAANAADVPAGVQLADKQTLVRNNGSEVQSLDPHKIEGVPESNVNRDLFEGLLISDVEGHPSPGVAEKWENKDFKVWTFHLRKNAKWSDGTPVTANDFVYSWQRLADPNTASPYASYLQYGHIANIDDIIAGKKPATDLGVKALDDHTFQVTLSEPVPYFYKLLVHPSVSPVPKSAVEKFGDKWTQPANIITNGAYKLKSWVVNERIVLERNPQYWDNDKTVINQVTYLPISSEVTDVNRYRSGEIDMTYNNMPIELFQKLKKEIPNEVRVDPYLCTYYYEINNQKAPFNDVRVRTALKLALDRDIIVNKVKNQGDLPAYSYTPPYTDGAKLVEPEWFKWSQEKRNEEAKKLLAEAGFTADKPLTFDLLYNTSDLHKKLAIAVASIWKKNLGANVKLENQEWKTFLDTRHQGTFDVARAGWCADYNEPTSFLNTMLSDSSNNTAHYKSPAFDKLIADTLKVTDDAQRSELYAKAEQQLDKDSAIVPVYYYVNARLVKPWVGGYTGKDPLDNIYVKNLYIIKH</sequence>
<reference evidence="13 14" key="1">
    <citation type="submission" date="2017-06" db="EMBL/GenBank/DDBJ databases">
        <title>Salmonella reference genomes for public health.</title>
        <authorList>
            <person name="Robertson J."/>
            <person name="Yoshida C."/>
            <person name="Gurnik S."/>
            <person name="Nash J."/>
        </authorList>
    </citation>
    <scope>NUCLEOTIDE SEQUENCE [LARGE SCALE GENOMIC DNA]</scope>
    <source>
        <strain evidence="13 14">SA19983605</strain>
    </source>
</reference>
<organism evidence="13 14">
    <name type="scientific">Salmonella bongori serovar 66:z41:- str. SA19983605</name>
    <dbReference type="NCBI Taxonomy" id="1243617"/>
    <lineage>
        <taxon>Bacteria</taxon>
        <taxon>Pseudomonadati</taxon>
        <taxon>Pseudomonadota</taxon>
        <taxon>Gammaproteobacteria</taxon>
        <taxon>Enterobacterales</taxon>
        <taxon>Enterobacteriaceae</taxon>
        <taxon>Salmonella</taxon>
    </lineage>
</organism>
<dbReference type="CDD" id="cd08504">
    <property type="entry name" value="PBP2_OppA"/>
    <property type="match status" value="1"/>
</dbReference>
<dbReference type="PANTHER" id="PTHR30290:SF10">
    <property type="entry name" value="PERIPLASMIC OLIGOPEPTIDE-BINDING PROTEIN-RELATED"/>
    <property type="match status" value="1"/>
</dbReference>
<evidence type="ECO:0000256" key="5">
    <source>
        <dbReference type="ARBA" id="ARBA00022764"/>
    </source>
</evidence>
<dbReference type="NCBIfam" id="NF011684">
    <property type="entry name" value="PRK15104.1"/>
    <property type="match status" value="1"/>
</dbReference>
<dbReference type="EMBL" id="CP022120">
    <property type="protein sequence ID" value="ASG54552.1"/>
    <property type="molecule type" value="Genomic_DNA"/>
</dbReference>
<evidence type="ECO:0000256" key="2">
    <source>
        <dbReference type="ARBA" id="ARBA00005695"/>
    </source>
</evidence>
<dbReference type="SUPFAM" id="SSF53850">
    <property type="entry name" value="Periplasmic binding protein-like II"/>
    <property type="match status" value="1"/>
</dbReference>
<keyword evidence="7" id="KW-0653">Protein transport</keyword>
<dbReference type="GO" id="GO:0015031">
    <property type="term" value="P:protein transport"/>
    <property type="evidence" value="ECO:0007669"/>
    <property type="project" value="UniProtKB-KW"/>
</dbReference>
<evidence type="ECO:0000313" key="13">
    <source>
        <dbReference type="EMBL" id="ASG54552.1"/>
    </source>
</evidence>
<dbReference type="GO" id="GO:0030288">
    <property type="term" value="C:outer membrane-bounded periplasmic space"/>
    <property type="evidence" value="ECO:0007669"/>
    <property type="project" value="TreeGrafter"/>
</dbReference>
<dbReference type="InterPro" id="IPR023765">
    <property type="entry name" value="SBP_5_CS"/>
</dbReference>
<dbReference type="Gene3D" id="3.40.190.10">
    <property type="entry name" value="Periplasmic binding protein-like II"/>
    <property type="match status" value="1"/>
</dbReference>
<keyword evidence="3" id="KW-0813">Transport</keyword>
<dbReference type="FunFam" id="3.90.76.10:FF:000001">
    <property type="entry name" value="Oligopeptide ABC transporter substrate-binding protein"/>
    <property type="match status" value="1"/>
</dbReference>
<keyword evidence="14" id="KW-1185">Reference proteome</keyword>
<protein>
    <recommendedName>
        <fullName evidence="10">Periplasmic oligopeptide-binding protein OppA</fullName>
    </recommendedName>
</protein>
<dbReference type="GO" id="GO:0043190">
    <property type="term" value="C:ATP-binding cassette (ABC) transporter complex"/>
    <property type="evidence" value="ECO:0007669"/>
    <property type="project" value="InterPro"/>
</dbReference>
<accession>A0A248K8Y3</accession>
<keyword evidence="6" id="KW-0571">Peptide transport</keyword>
<evidence type="ECO:0000256" key="11">
    <source>
        <dbReference type="SAM" id="SignalP"/>
    </source>
</evidence>
<comment type="similarity">
    <text evidence="2">Belongs to the bacterial solute-binding protein 5 family.</text>
</comment>
<dbReference type="PANTHER" id="PTHR30290">
    <property type="entry name" value="PERIPLASMIC BINDING COMPONENT OF ABC TRANSPORTER"/>
    <property type="match status" value="1"/>
</dbReference>
<dbReference type="PROSITE" id="PS01040">
    <property type="entry name" value="SBP_BACTERIAL_5"/>
    <property type="match status" value="1"/>
</dbReference>
<feature type="domain" description="Solute-binding protein family 5" evidence="12">
    <location>
        <begin position="102"/>
        <end position="483"/>
    </location>
</feature>
<dbReference type="GO" id="GO:0015833">
    <property type="term" value="P:peptide transport"/>
    <property type="evidence" value="ECO:0007669"/>
    <property type="project" value="UniProtKB-KW"/>
</dbReference>
<evidence type="ECO:0000256" key="7">
    <source>
        <dbReference type="ARBA" id="ARBA00022927"/>
    </source>
</evidence>
<dbReference type="FunFam" id="3.40.190.10:FF:000018">
    <property type="entry name" value="Oligopeptide ABC transporter, oligopeptide-binding protein"/>
    <property type="match status" value="1"/>
</dbReference>
<dbReference type="InterPro" id="IPR030678">
    <property type="entry name" value="Peptide/Ni-bd"/>
</dbReference>
<evidence type="ECO:0000259" key="12">
    <source>
        <dbReference type="Pfam" id="PF00496"/>
    </source>
</evidence>
<evidence type="ECO:0000256" key="6">
    <source>
        <dbReference type="ARBA" id="ARBA00022856"/>
    </source>
</evidence>
<dbReference type="AlphaFoldDB" id="A0A248K8Y3"/>
<evidence type="ECO:0000256" key="4">
    <source>
        <dbReference type="ARBA" id="ARBA00022729"/>
    </source>
</evidence>
<dbReference type="InterPro" id="IPR000914">
    <property type="entry name" value="SBP_5_dom"/>
</dbReference>
<keyword evidence="5" id="KW-0574">Periplasm</keyword>
<keyword evidence="4 11" id="KW-0732">Signal</keyword>
<proteinExistence type="inferred from homology"/>
<comment type="subcellular location">
    <subcellularLocation>
        <location evidence="1">Periplasm</location>
    </subcellularLocation>
</comment>
<evidence type="ECO:0000313" key="14">
    <source>
        <dbReference type="Proteomes" id="UP000197991"/>
    </source>
</evidence>
<evidence type="ECO:0000256" key="10">
    <source>
        <dbReference type="ARBA" id="ARBA00072558"/>
    </source>
</evidence>
<feature type="chain" id="PRO_5013168232" description="Periplasmic oligopeptide-binding protein OppA" evidence="11">
    <location>
        <begin position="47"/>
        <end position="563"/>
    </location>
</feature>
<evidence type="ECO:0000256" key="9">
    <source>
        <dbReference type="ARBA" id="ARBA00063980"/>
    </source>
</evidence>
<feature type="signal peptide" evidence="11">
    <location>
        <begin position="1"/>
        <end position="46"/>
    </location>
</feature>
<dbReference type="Gene3D" id="3.10.105.10">
    <property type="entry name" value="Dipeptide-binding Protein, Domain 3"/>
    <property type="match status" value="1"/>
</dbReference>
<dbReference type="Gene3D" id="3.90.76.10">
    <property type="entry name" value="Dipeptide-binding Protein, Domain 1"/>
    <property type="match status" value="1"/>
</dbReference>
<evidence type="ECO:0000256" key="8">
    <source>
        <dbReference type="ARBA" id="ARBA00023157"/>
    </source>
</evidence>
<dbReference type="Pfam" id="PF00496">
    <property type="entry name" value="SBP_bac_5"/>
    <property type="match status" value="1"/>
</dbReference>